<dbReference type="Gene3D" id="3.40.50.300">
    <property type="entry name" value="P-loop containing nucleotide triphosphate hydrolases"/>
    <property type="match status" value="2"/>
</dbReference>
<feature type="region of interest" description="Disordered" evidence="7">
    <location>
        <begin position="439"/>
        <end position="475"/>
    </location>
</feature>
<evidence type="ECO:0000256" key="3">
    <source>
        <dbReference type="ARBA" id="ARBA00022806"/>
    </source>
</evidence>
<evidence type="ECO:0000259" key="8">
    <source>
        <dbReference type="PROSITE" id="PS51192"/>
    </source>
</evidence>
<dbReference type="SUPFAM" id="SSF52540">
    <property type="entry name" value="P-loop containing nucleoside triphosphate hydrolases"/>
    <property type="match status" value="1"/>
</dbReference>
<dbReference type="PROSITE" id="PS51194">
    <property type="entry name" value="HELICASE_CTER"/>
    <property type="match status" value="1"/>
</dbReference>
<dbReference type="PANTHER" id="PTHR47959:SF1">
    <property type="entry name" value="ATP-DEPENDENT RNA HELICASE DBPA"/>
    <property type="match status" value="1"/>
</dbReference>
<dbReference type="PROSITE" id="PS51192">
    <property type="entry name" value="HELICASE_ATP_BIND_1"/>
    <property type="match status" value="1"/>
</dbReference>
<dbReference type="GO" id="GO:0005524">
    <property type="term" value="F:ATP binding"/>
    <property type="evidence" value="ECO:0007669"/>
    <property type="project" value="UniProtKB-KW"/>
</dbReference>
<dbReference type="InterPro" id="IPR001650">
    <property type="entry name" value="Helicase_C-like"/>
</dbReference>
<feature type="region of interest" description="Disordered" evidence="7">
    <location>
        <begin position="542"/>
        <end position="604"/>
    </location>
</feature>
<comment type="caution">
    <text evidence="10">The sequence shown here is derived from an EMBL/GenBank/DDBJ whole genome shotgun (WGS) entry which is preliminary data.</text>
</comment>
<feature type="domain" description="Helicase ATP-binding" evidence="8">
    <location>
        <begin position="40"/>
        <end position="215"/>
    </location>
</feature>
<dbReference type="Pfam" id="PF00270">
    <property type="entry name" value="DEAD"/>
    <property type="match status" value="1"/>
</dbReference>
<dbReference type="Proteomes" id="UP000186308">
    <property type="component" value="Unassembled WGS sequence"/>
</dbReference>
<protein>
    <submittedName>
        <fullName evidence="10">ATP-dependent RNA helicase DeaD</fullName>
    </submittedName>
</protein>
<evidence type="ECO:0000259" key="9">
    <source>
        <dbReference type="PROSITE" id="PS51194"/>
    </source>
</evidence>
<dbReference type="CDD" id="cd00268">
    <property type="entry name" value="DEADc"/>
    <property type="match status" value="1"/>
</dbReference>
<dbReference type="GO" id="GO:0005829">
    <property type="term" value="C:cytosol"/>
    <property type="evidence" value="ECO:0007669"/>
    <property type="project" value="TreeGrafter"/>
</dbReference>
<dbReference type="InterPro" id="IPR050079">
    <property type="entry name" value="DEAD_box_RNA_helicase"/>
</dbReference>
<evidence type="ECO:0000256" key="1">
    <source>
        <dbReference type="ARBA" id="ARBA00022741"/>
    </source>
</evidence>
<dbReference type="GO" id="GO:0003676">
    <property type="term" value="F:nucleic acid binding"/>
    <property type="evidence" value="ECO:0007669"/>
    <property type="project" value="InterPro"/>
</dbReference>
<dbReference type="SMART" id="SM00490">
    <property type="entry name" value="HELICc"/>
    <property type="match status" value="1"/>
</dbReference>
<keyword evidence="2 6" id="KW-0378">Hydrolase</keyword>
<dbReference type="InterPro" id="IPR011545">
    <property type="entry name" value="DEAD/DEAH_box_helicase_dom"/>
</dbReference>
<dbReference type="InterPro" id="IPR044742">
    <property type="entry name" value="DEAD/DEAH_RhlB"/>
</dbReference>
<keyword evidence="11" id="KW-1185">Reference proteome</keyword>
<dbReference type="InterPro" id="IPR000629">
    <property type="entry name" value="RNA-helicase_DEAD-box_CS"/>
</dbReference>
<dbReference type="PANTHER" id="PTHR47959">
    <property type="entry name" value="ATP-DEPENDENT RNA HELICASE RHLE-RELATED"/>
    <property type="match status" value="1"/>
</dbReference>
<evidence type="ECO:0000256" key="4">
    <source>
        <dbReference type="ARBA" id="ARBA00022840"/>
    </source>
</evidence>
<dbReference type="Pfam" id="PF00271">
    <property type="entry name" value="Helicase_C"/>
    <property type="match status" value="1"/>
</dbReference>
<evidence type="ECO:0000256" key="6">
    <source>
        <dbReference type="RuleBase" id="RU000492"/>
    </source>
</evidence>
<dbReference type="PROSITE" id="PS00039">
    <property type="entry name" value="DEAD_ATP_HELICASE"/>
    <property type="match status" value="1"/>
</dbReference>
<evidence type="ECO:0000256" key="5">
    <source>
        <dbReference type="ARBA" id="ARBA00038437"/>
    </source>
</evidence>
<feature type="compositionally biased region" description="Basic and acidic residues" evidence="7">
    <location>
        <begin position="448"/>
        <end position="465"/>
    </location>
</feature>
<dbReference type="GO" id="GO:0016787">
    <property type="term" value="F:hydrolase activity"/>
    <property type="evidence" value="ECO:0007669"/>
    <property type="project" value="UniProtKB-KW"/>
</dbReference>
<dbReference type="EMBL" id="FTNE01000005">
    <property type="protein sequence ID" value="SIQ47521.1"/>
    <property type="molecule type" value="Genomic_DNA"/>
</dbReference>
<dbReference type="GO" id="GO:0003724">
    <property type="term" value="F:RNA helicase activity"/>
    <property type="evidence" value="ECO:0007669"/>
    <property type="project" value="UniProtKB-ARBA"/>
</dbReference>
<keyword evidence="1 6" id="KW-0547">Nucleotide-binding</keyword>
<dbReference type="CDD" id="cd12252">
    <property type="entry name" value="RRM_DbpA"/>
    <property type="match status" value="1"/>
</dbReference>
<dbReference type="AlphaFoldDB" id="A0A8G2FFW6"/>
<feature type="compositionally biased region" description="Basic residues" evidence="7">
    <location>
        <begin position="594"/>
        <end position="604"/>
    </location>
</feature>
<feature type="domain" description="Helicase C-terminal" evidence="9">
    <location>
        <begin position="238"/>
        <end position="387"/>
    </location>
</feature>
<comment type="similarity">
    <text evidence="5 6">Belongs to the DEAD box helicase family.</text>
</comment>
<dbReference type="InterPro" id="IPR027417">
    <property type="entry name" value="P-loop_NTPase"/>
</dbReference>
<dbReference type="Gene3D" id="3.30.70.330">
    <property type="match status" value="1"/>
</dbReference>
<organism evidence="10 11">
    <name type="scientific">Acidiphilium rubrum</name>
    <dbReference type="NCBI Taxonomy" id="526"/>
    <lineage>
        <taxon>Bacteria</taxon>
        <taxon>Pseudomonadati</taxon>
        <taxon>Pseudomonadota</taxon>
        <taxon>Alphaproteobacteria</taxon>
        <taxon>Acetobacterales</taxon>
        <taxon>Acidocellaceae</taxon>
        <taxon>Acidiphilium</taxon>
    </lineage>
</organism>
<proteinExistence type="inferred from homology"/>
<evidence type="ECO:0000313" key="10">
    <source>
        <dbReference type="EMBL" id="SIQ47521.1"/>
    </source>
</evidence>
<keyword evidence="3 6" id="KW-0347">Helicase</keyword>
<name>A0A8G2FFW6_ACIRU</name>
<dbReference type="SMART" id="SM00487">
    <property type="entry name" value="DEXDc"/>
    <property type="match status" value="1"/>
</dbReference>
<dbReference type="Pfam" id="PF03880">
    <property type="entry name" value="DbpA"/>
    <property type="match status" value="1"/>
</dbReference>
<gene>
    <name evidence="10" type="ORF">SAMN05421828_10558</name>
</gene>
<accession>A0A8G2FFW6</accession>
<evidence type="ECO:0000256" key="7">
    <source>
        <dbReference type="SAM" id="MobiDB-lite"/>
    </source>
</evidence>
<evidence type="ECO:0000256" key="2">
    <source>
        <dbReference type="ARBA" id="ARBA00022801"/>
    </source>
</evidence>
<dbReference type="InterPro" id="IPR014001">
    <property type="entry name" value="Helicase_ATP-bd"/>
</dbReference>
<dbReference type="CDD" id="cd18787">
    <property type="entry name" value="SF2_C_DEAD"/>
    <property type="match status" value="1"/>
</dbReference>
<sequence length="604" mass="66202">MNSPIETAPVMNFPIAVPALQRALTARGYTEPTSVQSAVLADDATERDLLVSAQTGSGKTIAYGLAFASTIMNDGALPPPTAPLALIIAPTRELAIQVHAELAWLYEFTGARVVSCVGGMDPRREQRALAAGCHIVVGTPGRLQDHLERRHLDVSALKVVVLDEADEMLDLGFRDELEFILGTTPTERRTLLFSATIAREIAALARQYQRDAFRIDTVARNQPHADIEYRAIRVAAHEIEHGLVNLLRFHELGGCLVFCSTREAVRQLHGRLQERGFAVVALSGELSQTERNTALQSLRDGRARVCIATDVAARGLDLPNLDLVIHADLPNNKAILTHRSGRTGRAGRKGLCVLLVPNSRRRQAEALLASANIKASWDEPPSADSIRARDQARLLTDPLLTEPPLDDDLTAARELLGGYTPETIATALIRLYRARLPSPEDISPLPPERPRFDNNRDFNSREPRPHTGTPGAGPMVWFRADVGRRKNADPKWLLPLICRVGGVTKRDIGAIRIFDRETKFEIHQSVADDFMKSVIAVNNPEIHIETTTGPTPDAVGATRPRPPGATPPWRKKTGNPPNFKTPGTDPAKPNEQARRRRNKAKSGA</sequence>
<keyword evidence="4 6" id="KW-0067">ATP-binding</keyword>
<dbReference type="InterPro" id="IPR012677">
    <property type="entry name" value="Nucleotide-bd_a/b_plait_sf"/>
</dbReference>
<dbReference type="InterPro" id="IPR005580">
    <property type="entry name" value="DbpA/CsdA_RNA-bd_dom"/>
</dbReference>
<evidence type="ECO:0000313" key="11">
    <source>
        <dbReference type="Proteomes" id="UP000186308"/>
    </source>
</evidence>
<reference evidence="10 11" key="1">
    <citation type="submission" date="2017-01" db="EMBL/GenBank/DDBJ databases">
        <authorList>
            <person name="Varghese N."/>
            <person name="Submissions S."/>
        </authorList>
    </citation>
    <scope>NUCLEOTIDE SEQUENCE [LARGE SCALE GENOMIC DNA]</scope>
    <source>
        <strain evidence="10 11">ATCC 35905</strain>
    </source>
</reference>